<protein>
    <submittedName>
        <fullName evidence="1">Uncharacterized protein</fullName>
    </submittedName>
</protein>
<proteinExistence type="predicted"/>
<dbReference type="PaxDb" id="4097-A0A1S4BU17"/>
<dbReference type="OrthoDB" id="1938220at2759"/>
<reference evidence="1" key="1">
    <citation type="submission" date="2025-08" db="UniProtKB">
        <authorList>
            <consortium name="RefSeq"/>
        </authorList>
    </citation>
    <scope>IDENTIFICATION</scope>
</reference>
<evidence type="ECO:0000313" key="1">
    <source>
        <dbReference type="RefSeq" id="XP_016492365.1"/>
    </source>
</evidence>
<dbReference type="AlphaFoldDB" id="A0A1S4BU17"/>
<accession>A0A1S4BU17</accession>
<dbReference type="OMA" id="CEYFHEL"/>
<gene>
    <name evidence="1" type="primary">LOC107811886</name>
</gene>
<organism evidence="1">
    <name type="scientific">Nicotiana tabacum</name>
    <name type="common">Common tobacco</name>
    <dbReference type="NCBI Taxonomy" id="4097"/>
    <lineage>
        <taxon>Eukaryota</taxon>
        <taxon>Viridiplantae</taxon>
        <taxon>Streptophyta</taxon>
        <taxon>Embryophyta</taxon>
        <taxon>Tracheophyta</taxon>
        <taxon>Spermatophyta</taxon>
        <taxon>Magnoliopsida</taxon>
        <taxon>eudicotyledons</taxon>
        <taxon>Gunneridae</taxon>
        <taxon>Pentapetalae</taxon>
        <taxon>asterids</taxon>
        <taxon>lamiids</taxon>
        <taxon>Solanales</taxon>
        <taxon>Solanaceae</taxon>
        <taxon>Nicotianoideae</taxon>
        <taxon>Nicotianeae</taxon>
        <taxon>Nicotiana</taxon>
    </lineage>
</organism>
<dbReference type="RefSeq" id="XP_016492365.1">
    <property type="nucleotide sequence ID" value="XM_016636879.1"/>
</dbReference>
<dbReference type="STRING" id="4097.A0A1S4BU17"/>
<name>A0A1S4BU17_TOBAC</name>
<dbReference type="KEGG" id="nta:107811886"/>
<sequence>MPLVVEIWNKEVRGNAIWVFHQKMKSPSHALSLWSRQQHGNIFQKVKEFEQKVKDAEITWAHTNNDIDRENLNELKAQYVRHLKVEQDVLKQKTQLQWFKEGDANSRYFHSLIRGRRRKLYIHKIKNEEGEWIQGDENIGKVACEYFHELFSDNDSIIREDLLSIIPTMITNDDNDNLTKDQSMIELKEVVFSMNPSSAAGPDGMNGKFFEACWEVIKEDLLNVVLSFFKGIPMPR</sequence>